<dbReference type="InterPro" id="IPR001932">
    <property type="entry name" value="PPM-type_phosphatase-like_dom"/>
</dbReference>
<name>A0A812MZV0_9DINO</name>
<evidence type="ECO:0000259" key="1">
    <source>
        <dbReference type="PROSITE" id="PS51746"/>
    </source>
</evidence>
<proteinExistence type="predicted"/>
<protein>
    <recommendedName>
        <fullName evidence="1">PPM-type phosphatase domain-containing protein</fullName>
    </recommendedName>
</protein>
<dbReference type="PROSITE" id="PS51746">
    <property type="entry name" value="PPM_2"/>
    <property type="match status" value="1"/>
</dbReference>
<dbReference type="AlphaFoldDB" id="A0A812MZV0"/>
<evidence type="ECO:0000313" key="2">
    <source>
        <dbReference type="EMBL" id="CAE7288438.1"/>
    </source>
</evidence>
<dbReference type="OrthoDB" id="429502at2759"/>
<feature type="domain" description="PPM-type phosphatase" evidence="1">
    <location>
        <begin position="1"/>
        <end position="107"/>
    </location>
</feature>
<dbReference type="Gene3D" id="3.60.40.10">
    <property type="entry name" value="PPM-type phosphatase domain"/>
    <property type="match status" value="1"/>
</dbReference>
<gene>
    <name evidence="2" type="ORF">SNEC2469_LOCUS7056</name>
</gene>
<dbReference type="InterPro" id="IPR036457">
    <property type="entry name" value="PPM-type-like_dom_sf"/>
</dbReference>
<evidence type="ECO:0000313" key="3">
    <source>
        <dbReference type="Proteomes" id="UP000601435"/>
    </source>
</evidence>
<comment type="caution">
    <text evidence="2">The sequence shown here is derived from an EMBL/GenBank/DDBJ whole genome shotgun (WGS) entry which is preliminary data.</text>
</comment>
<dbReference type="EMBL" id="CAJNJA010012103">
    <property type="protein sequence ID" value="CAE7288438.1"/>
    <property type="molecule type" value="Genomic_DNA"/>
</dbReference>
<reference evidence="2" key="1">
    <citation type="submission" date="2021-02" db="EMBL/GenBank/DDBJ databases">
        <authorList>
            <person name="Dougan E. K."/>
            <person name="Rhodes N."/>
            <person name="Thang M."/>
            <person name="Chan C."/>
        </authorList>
    </citation>
    <scope>NUCLEOTIDE SEQUENCE</scope>
</reference>
<sequence length="169" mass="18357">MCACAGAPGRLATTRSLGDYWAKPQGPAEGHIISGLPEIQTIVRRPGQQYLLMASDGIFGFMPEGRPTLIMFYCNYCQFCVRASTELQKHAASAKYKDSVNFVLINLEGVGKAGEFGATNRLKSNVWHGAGVPSEPYGIRYVPHRTLISSAGEVVRNSDFDWDDLAGLG</sequence>
<dbReference type="Pfam" id="PF00481">
    <property type="entry name" value="PP2C"/>
    <property type="match status" value="1"/>
</dbReference>
<keyword evidence="3" id="KW-1185">Reference proteome</keyword>
<dbReference type="SUPFAM" id="SSF81606">
    <property type="entry name" value="PP2C-like"/>
    <property type="match status" value="1"/>
</dbReference>
<organism evidence="2 3">
    <name type="scientific">Symbiodinium necroappetens</name>
    <dbReference type="NCBI Taxonomy" id="1628268"/>
    <lineage>
        <taxon>Eukaryota</taxon>
        <taxon>Sar</taxon>
        <taxon>Alveolata</taxon>
        <taxon>Dinophyceae</taxon>
        <taxon>Suessiales</taxon>
        <taxon>Symbiodiniaceae</taxon>
        <taxon>Symbiodinium</taxon>
    </lineage>
</organism>
<accession>A0A812MZV0</accession>
<dbReference type="Proteomes" id="UP000601435">
    <property type="component" value="Unassembled WGS sequence"/>
</dbReference>